<dbReference type="InterPro" id="IPR026791">
    <property type="entry name" value="DOCK"/>
</dbReference>
<evidence type="ECO:0000256" key="1">
    <source>
        <dbReference type="PROSITE-ProRule" id="PRU00983"/>
    </source>
</evidence>
<feature type="non-terminal residue" evidence="3">
    <location>
        <position position="148"/>
    </location>
</feature>
<feature type="domain" description="C2 DOCK-type" evidence="2">
    <location>
        <begin position="1"/>
        <end position="141"/>
    </location>
</feature>
<dbReference type="PANTHER" id="PTHR45653:SF10">
    <property type="entry name" value="MYOBLAST CITY, ISOFORM B"/>
    <property type="match status" value="1"/>
</dbReference>
<dbReference type="GO" id="GO:0005085">
    <property type="term" value="F:guanyl-nucleotide exchange factor activity"/>
    <property type="evidence" value="ECO:0007669"/>
    <property type="project" value="InterPro"/>
</dbReference>
<dbReference type="GO" id="GO:0005737">
    <property type="term" value="C:cytoplasm"/>
    <property type="evidence" value="ECO:0007669"/>
    <property type="project" value="TreeGrafter"/>
</dbReference>
<reference evidence="3 4" key="1">
    <citation type="submission" date="2024-05" db="EMBL/GenBank/DDBJ databases">
        <authorList>
            <person name="Wallberg A."/>
        </authorList>
    </citation>
    <scope>NUCLEOTIDE SEQUENCE [LARGE SCALE GENOMIC DNA]</scope>
</reference>
<evidence type="ECO:0000313" key="3">
    <source>
        <dbReference type="EMBL" id="CAL4241348.1"/>
    </source>
</evidence>
<dbReference type="GO" id="GO:0016477">
    <property type="term" value="P:cell migration"/>
    <property type="evidence" value="ECO:0007669"/>
    <property type="project" value="TreeGrafter"/>
</dbReference>
<dbReference type="InterPro" id="IPR027007">
    <property type="entry name" value="C2_DOCK-type_domain"/>
</dbReference>
<name>A0AAV2SW50_MEGNR</name>
<dbReference type="EMBL" id="CAXKWB010129810">
    <property type="protein sequence ID" value="CAL4241348.1"/>
    <property type="molecule type" value="Genomic_DNA"/>
</dbReference>
<dbReference type="InterPro" id="IPR035892">
    <property type="entry name" value="C2_domain_sf"/>
</dbReference>
<evidence type="ECO:0000313" key="4">
    <source>
        <dbReference type="Proteomes" id="UP001497623"/>
    </source>
</evidence>
<protein>
    <recommendedName>
        <fullName evidence="2">C2 DOCK-type domain-containing protein</fullName>
    </recommendedName>
</protein>
<comment type="similarity">
    <text evidence="1">Belongs to the DOCK family.</text>
</comment>
<dbReference type="GO" id="GO:0007264">
    <property type="term" value="P:small GTPase-mediated signal transduction"/>
    <property type="evidence" value="ECO:0007669"/>
    <property type="project" value="InterPro"/>
</dbReference>
<dbReference type="GO" id="GO:0007520">
    <property type="term" value="P:myoblast fusion"/>
    <property type="evidence" value="ECO:0007669"/>
    <property type="project" value="TreeGrafter"/>
</dbReference>
<sequence>GIISQGCSKDSLDQYRSVTYYHEGKPKWMETFKIALPIDEFKKAHVRFTFKHRSTNDVKDKNEKPFALSFVKLMQENGTTLMNVDHNLIVYKINQKNWTEGDFSYLNLPWRRVPGDELDKGNKQVYSPSSKDSFVIATTFCSTKLTQN</sequence>
<evidence type="ECO:0000259" key="2">
    <source>
        <dbReference type="PROSITE" id="PS51650"/>
    </source>
</evidence>
<dbReference type="PANTHER" id="PTHR45653">
    <property type="entry name" value="DEDICATOR OF CYTOKINESIS"/>
    <property type="match status" value="1"/>
</dbReference>
<keyword evidence="4" id="KW-1185">Reference proteome</keyword>
<dbReference type="AlphaFoldDB" id="A0AAV2SW50"/>
<dbReference type="GO" id="GO:0031267">
    <property type="term" value="F:small GTPase binding"/>
    <property type="evidence" value="ECO:0007669"/>
    <property type="project" value="TreeGrafter"/>
</dbReference>
<proteinExistence type="inferred from homology"/>
<dbReference type="Gene3D" id="2.60.40.150">
    <property type="entry name" value="C2 domain"/>
    <property type="match status" value="1"/>
</dbReference>
<dbReference type="PROSITE" id="PS51650">
    <property type="entry name" value="C2_DOCK"/>
    <property type="match status" value="1"/>
</dbReference>
<comment type="caution">
    <text evidence="3">The sequence shown here is derived from an EMBL/GenBank/DDBJ whole genome shotgun (WGS) entry which is preliminary data.</text>
</comment>
<accession>A0AAV2SW50</accession>
<dbReference type="Pfam" id="PF14429">
    <property type="entry name" value="DOCK-C2"/>
    <property type="match status" value="1"/>
</dbReference>
<gene>
    <name evidence="3" type="ORF">MNOR_LOCUS40699</name>
</gene>
<feature type="non-terminal residue" evidence="3">
    <location>
        <position position="1"/>
    </location>
</feature>
<dbReference type="GO" id="GO:0005886">
    <property type="term" value="C:plasma membrane"/>
    <property type="evidence" value="ECO:0007669"/>
    <property type="project" value="TreeGrafter"/>
</dbReference>
<organism evidence="3 4">
    <name type="scientific">Meganyctiphanes norvegica</name>
    <name type="common">Northern krill</name>
    <name type="synonym">Thysanopoda norvegica</name>
    <dbReference type="NCBI Taxonomy" id="48144"/>
    <lineage>
        <taxon>Eukaryota</taxon>
        <taxon>Metazoa</taxon>
        <taxon>Ecdysozoa</taxon>
        <taxon>Arthropoda</taxon>
        <taxon>Crustacea</taxon>
        <taxon>Multicrustacea</taxon>
        <taxon>Malacostraca</taxon>
        <taxon>Eumalacostraca</taxon>
        <taxon>Eucarida</taxon>
        <taxon>Euphausiacea</taxon>
        <taxon>Euphausiidae</taxon>
        <taxon>Meganyctiphanes</taxon>
    </lineage>
</organism>
<dbReference type="Proteomes" id="UP001497623">
    <property type="component" value="Unassembled WGS sequence"/>
</dbReference>